<sequence length="47" mass="6132">MFPEESFREHLQYDRFIFYIYTFFTKIIRIGFVFWEKDDIMEHRQNF</sequence>
<name>A5ZVB2_9FIRM</name>
<keyword evidence="1" id="KW-0472">Membrane</keyword>
<feature type="transmembrane region" description="Helical" evidence="1">
    <location>
        <begin position="16"/>
        <end position="35"/>
    </location>
</feature>
<dbReference type="Proteomes" id="UP000006002">
    <property type="component" value="Unassembled WGS sequence"/>
</dbReference>
<keyword evidence="1" id="KW-0812">Transmembrane</keyword>
<evidence type="ECO:0000256" key="1">
    <source>
        <dbReference type="SAM" id="Phobius"/>
    </source>
</evidence>
<gene>
    <name evidence="2" type="ORF">RUMOBE_02947</name>
</gene>
<keyword evidence="1" id="KW-1133">Transmembrane helix</keyword>
<reference evidence="2 3" key="1">
    <citation type="submission" date="2007-03" db="EMBL/GenBank/DDBJ databases">
        <authorList>
            <person name="Fulton L."/>
            <person name="Clifton S."/>
            <person name="Fulton B."/>
            <person name="Xu J."/>
            <person name="Minx P."/>
            <person name="Pepin K.H."/>
            <person name="Johnson M."/>
            <person name="Thiruvilangam P."/>
            <person name="Bhonagiri V."/>
            <person name="Nash W.E."/>
            <person name="Mardis E.R."/>
            <person name="Wilson R.K."/>
        </authorList>
    </citation>
    <scope>NUCLEOTIDE SEQUENCE [LARGE SCALE GENOMIC DNA]</scope>
    <source>
        <strain evidence="2 3">ATCC 29174</strain>
    </source>
</reference>
<proteinExistence type="predicted"/>
<dbReference type="EMBL" id="AAVO02000014">
    <property type="protein sequence ID" value="EDM86561.1"/>
    <property type="molecule type" value="Genomic_DNA"/>
</dbReference>
<evidence type="ECO:0000313" key="2">
    <source>
        <dbReference type="EMBL" id="EDM86561.1"/>
    </source>
</evidence>
<evidence type="ECO:0000313" key="3">
    <source>
        <dbReference type="Proteomes" id="UP000006002"/>
    </source>
</evidence>
<dbReference type="AlphaFoldDB" id="A5ZVB2"/>
<organism evidence="2 3">
    <name type="scientific">Blautia obeum ATCC 29174</name>
    <dbReference type="NCBI Taxonomy" id="411459"/>
    <lineage>
        <taxon>Bacteria</taxon>
        <taxon>Bacillati</taxon>
        <taxon>Bacillota</taxon>
        <taxon>Clostridia</taxon>
        <taxon>Lachnospirales</taxon>
        <taxon>Lachnospiraceae</taxon>
        <taxon>Blautia</taxon>
    </lineage>
</organism>
<comment type="caution">
    <text evidence="2">The sequence shown here is derived from an EMBL/GenBank/DDBJ whole genome shotgun (WGS) entry which is preliminary data.</text>
</comment>
<reference evidence="2 3" key="2">
    <citation type="submission" date="2007-04" db="EMBL/GenBank/DDBJ databases">
        <title>Draft genome sequence of Ruminococcus obeum (ATCC 29174).</title>
        <authorList>
            <person name="Sudarsanam P."/>
            <person name="Ley R."/>
            <person name="Guruge J."/>
            <person name="Turnbaugh P.J."/>
            <person name="Mahowald M."/>
            <person name="Liep D."/>
            <person name="Gordon J."/>
        </authorList>
    </citation>
    <scope>NUCLEOTIDE SEQUENCE [LARGE SCALE GENOMIC DNA]</scope>
    <source>
        <strain evidence="2 3">ATCC 29174</strain>
    </source>
</reference>
<protein>
    <submittedName>
        <fullName evidence="2">Uncharacterized protein</fullName>
    </submittedName>
</protein>
<dbReference type="HOGENOM" id="CLU_3165224_0_0_9"/>
<accession>A5ZVB2</accession>